<evidence type="ECO:0000256" key="1">
    <source>
        <dbReference type="SAM" id="MobiDB-lite"/>
    </source>
</evidence>
<reference evidence="3 4" key="1">
    <citation type="journal article" date="2016" name="BMC Genomics">
        <title>Combined genomic and structural analyses of a cultured magnetotactic bacterium reveals its niche adaptation to a dynamic environment.</title>
        <authorList>
            <person name="Araujo A.C."/>
            <person name="Morillo V."/>
            <person name="Cypriano J."/>
            <person name="Teixeira L.C."/>
            <person name="Leao P."/>
            <person name="Lyra S."/>
            <person name="Almeida L.G."/>
            <person name="Bazylinski D.A."/>
            <person name="Vasconcellos A.T."/>
            <person name="Abreu F."/>
            <person name="Lins U."/>
        </authorList>
    </citation>
    <scope>NUCLEOTIDE SEQUENCE [LARGE SCALE GENOMIC DNA]</scope>
    <source>
        <strain evidence="3 4">IT-1</strain>
    </source>
</reference>
<name>A0A1Y2K304_9PROT</name>
<comment type="caution">
    <text evidence="3">The sequence shown here is derived from an EMBL/GenBank/DDBJ whole genome shotgun (WGS) entry which is preliminary data.</text>
</comment>
<gene>
    <name evidence="3" type="ORF">MAIT1_02509</name>
</gene>
<evidence type="ECO:0000259" key="2">
    <source>
        <dbReference type="Pfam" id="PF04773"/>
    </source>
</evidence>
<dbReference type="Pfam" id="PF04773">
    <property type="entry name" value="FecR"/>
    <property type="match status" value="1"/>
</dbReference>
<feature type="domain" description="FecR protein" evidence="2">
    <location>
        <begin position="24"/>
        <end position="122"/>
    </location>
</feature>
<feature type="region of interest" description="Disordered" evidence="1">
    <location>
        <begin position="686"/>
        <end position="743"/>
    </location>
</feature>
<evidence type="ECO:0000313" key="3">
    <source>
        <dbReference type="EMBL" id="OSM02373.1"/>
    </source>
</evidence>
<accession>A0A1Y2K304</accession>
<organism evidence="3 4">
    <name type="scientific">Magnetofaba australis IT-1</name>
    <dbReference type="NCBI Taxonomy" id="1434232"/>
    <lineage>
        <taxon>Bacteria</taxon>
        <taxon>Pseudomonadati</taxon>
        <taxon>Pseudomonadota</taxon>
        <taxon>Magnetococcia</taxon>
        <taxon>Magnetococcales</taxon>
        <taxon>Magnetococcaceae</taxon>
        <taxon>Magnetofaba</taxon>
    </lineage>
</organism>
<feature type="compositionally biased region" description="Low complexity" evidence="1">
    <location>
        <begin position="686"/>
        <end position="699"/>
    </location>
</feature>
<dbReference type="Proteomes" id="UP000194003">
    <property type="component" value="Unassembled WGS sequence"/>
</dbReference>
<dbReference type="EMBL" id="LVJN01000020">
    <property type="protein sequence ID" value="OSM02373.1"/>
    <property type="molecule type" value="Genomic_DNA"/>
</dbReference>
<dbReference type="InterPro" id="IPR006860">
    <property type="entry name" value="FecR"/>
</dbReference>
<dbReference type="AlphaFoldDB" id="A0A1Y2K304"/>
<sequence length="743" mass="74528">MRIAAADGQIQTAAKGDKLFPGQKVITGRQSRAVLRFRDGSILTLGPDGEFAVKQFAFSPQKSGLKKDMKVLSGAFRYISGFAVKRKDVTLRTPVASMGVRGSVVEGVVSENVPNFVNVPQGSAQMSVDGASVNVKGGQSSIGVAGRRPTPPTAVPTEVRAQAIQFIQKELGEDLPPLPELTAEEMKEDAEANRQALALQLTEQPDATGGAPVQPLSPTDDFVPAPTPGQMSRLLDHLERVAQLAGQLFDRVVAQAWAFPLISEAQAAGQEEVLEAVNLLTEAAQLGLLSLPEGATLTGEQRQFLAQAAAAFPQAAAVIQTHVARQLNVSTQTVTTSARQVTAATARNAANQTEVAQVVANAIQAVQTVAATTPTQFTNVIVTTAVQETNAPDATKAAAQISAVAAKADPTIAATAAVSAVNALPAGQQAAAAARIGATTATSAPERAAEVAAAVARQQPTEAAKIGAAITQVATQKKPTTAEQAKAAADVAVAVAQTNPAQAASIGAAIAKIATQATAAKATQEGGDSAAAQAKAAADVAAAVAQGNPTQAAKVAAAVTKATGTANATAVAAAVSTQAGVAQAAKVAAAVAKVAPTQASQIAATVAQSAGEGVNAGAIAAATAQASGAPVADVAAAVAQASNTTAEAVQQQAAQAQTEVTEAVQEAGAAEADANAAEADVNAAATEAETTQAEAATDANEAEQAVDELPVQQNQDQNQDQNEDQQDTFPDPVTPTPDNASAS</sequence>
<keyword evidence="4" id="KW-1185">Reference proteome</keyword>
<dbReference type="STRING" id="1434232.MAIT1_02509"/>
<evidence type="ECO:0000313" key="4">
    <source>
        <dbReference type="Proteomes" id="UP000194003"/>
    </source>
</evidence>
<protein>
    <recommendedName>
        <fullName evidence="2">FecR protein domain-containing protein</fullName>
    </recommendedName>
</protein>
<proteinExistence type="predicted"/>